<name>A0A1V2A7I3_9BACI</name>
<sequence length="188" mass="22377">MKESFFHLKNENNSAHIFYKFSEEENYIQNVTSYIVDGIEQGEHILFIENDRLFLLIYKRLEATLKPDQLTKIQHINNFNYYFSNGSFHPPTIFNYLSKILESYSENNIPFRIWAHVEWGEKYEVLNIIKEFENEADIAVNELQLMLVCAYDAERIPDSLEEALMKCHEHIMTNDEILPSNLYINKKI</sequence>
<evidence type="ECO:0000259" key="1">
    <source>
        <dbReference type="Pfam" id="PF14417"/>
    </source>
</evidence>
<proteinExistence type="predicted"/>
<protein>
    <submittedName>
        <fullName evidence="2">3-ketoacyl-ACP reductase</fullName>
    </submittedName>
</protein>
<dbReference type="Proteomes" id="UP000188613">
    <property type="component" value="Unassembled WGS sequence"/>
</dbReference>
<organism evidence="2 3">
    <name type="scientific">Domibacillus epiphyticus</name>
    <dbReference type="NCBI Taxonomy" id="1714355"/>
    <lineage>
        <taxon>Bacteria</taxon>
        <taxon>Bacillati</taxon>
        <taxon>Bacillota</taxon>
        <taxon>Bacilli</taxon>
        <taxon>Bacillales</taxon>
        <taxon>Bacillaceae</taxon>
        <taxon>Domibacillus</taxon>
    </lineage>
</organism>
<accession>A0A1V2A7I3</accession>
<dbReference type="EMBL" id="MSFI01000014">
    <property type="protein sequence ID" value="OMP66907.1"/>
    <property type="molecule type" value="Genomic_DNA"/>
</dbReference>
<evidence type="ECO:0000313" key="3">
    <source>
        <dbReference type="Proteomes" id="UP000188613"/>
    </source>
</evidence>
<dbReference type="OrthoDB" id="2855396at2"/>
<feature type="domain" description="MEDS" evidence="1">
    <location>
        <begin position="16"/>
        <end position="168"/>
    </location>
</feature>
<dbReference type="AlphaFoldDB" id="A0A1V2A7I3"/>
<dbReference type="InterPro" id="IPR025847">
    <property type="entry name" value="MEDS_domain"/>
</dbReference>
<dbReference type="Pfam" id="PF14417">
    <property type="entry name" value="MEDS"/>
    <property type="match status" value="1"/>
</dbReference>
<evidence type="ECO:0000313" key="2">
    <source>
        <dbReference type="EMBL" id="OMP66907.1"/>
    </source>
</evidence>
<gene>
    <name evidence="2" type="ORF">BTO28_09865</name>
</gene>
<keyword evidence="3" id="KW-1185">Reference proteome</keyword>
<comment type="caution">
    <text evidence="2">The sequence shown here is derived from an EMBL/GenBank/DDBJ whole genome shotgun (WGS) entry which is preliminary data.</text>
</comment>
<dbReference type="RefSeq" id="WP_076765790.1">
    <property type="nucleotide sequence ID" value="NZ_MSFI01000014.1"/>
</dbReference>
<reference evidence="2 3" key="1">
    <citation type="submission" date="2016-12" db="EMBL/GenBank/DDBJ databases">
        <title>Domibacillus sp. SAB 38T whole genome sequencing.</title>
        <authorList>
            <person name="Verma A."/>
            <person name="Ojha A.K."/>
            <person name="Krishnamurthi S."/>
        </authorList>
    </citation>
    <scope>NUCLEOTIDE SEQUENCE [LARGE SCALE GENOMIC DNA]</scope>
    <source>
        <strain evidence="2 3">SAB 38</strain>
    </source>
</reference>